<dbReference type="Proteomes" id="UP000295008">
    <property type="component" value="Unassembled WGS sequence"/>
</dbReference>
<comment type="caution">
    <text evidence="2">The sequence shown here is derived from an EMBL/GenBank/DDBJ whole genome shotgun (WGS) entry which is preliminary data.</text>
</comment>
<keyword evidence="1" id="KW-0812">Transmembrane</keyword>
<dbReference type="RefSeq" id="WP_132015719.1">
    <property type="nucleotide sequence ID" value="NZ_SLUN01000025.1"/>
</dbReference>
<dbReference type="AlphaFoldDB" id="A0A4R1R9N8"/>
<evidence type="ECO:0000313" key="2">
    <source>
        <dbReference type="EMBL" id="TCL62431.1"/>
    </source>
</evidence>
<dbReference type="EMBL" id="SLUN01000025">
    <property type="protein sequence ID" value="TCL62431.1"/>
    <property type="molecule type" value="Genomic_DNA"/>
</dbReference>
<keyword evidence="1" id="KW-1133">Transmembrane helix</keyword>
<evidence type="ECO:0000256" key="1">
    <source>
        <dbReference type="SAM" id="Phobius"/>
    </source>
</evidence>
<organism evidence="2 3">
    <name type="scientific">Hydrogenispora ethanolica</name>
    <dbReference type="NCBI Taxonomy" id="1082276"/>
    <lineage>
        <taxon>Bacteria</taxon>
        <taxon>Bacillati</taxon>
        <taxon>Bacillota</taxon>
        <taxon>Hydrogenispora</taxon>
    </lineage>
</organism>
<accession>A0A4R1R9N8</accession>
<keyword evidence="1" id="KW-0472">Membrane</keyword>
<name>A0A4R1R9N8_HYDET</name>
<sequence>MRQEIFQWTVLVCCGVSAVCLVMLLAGVNRLIEAVGALQPGKETPAAAPAGNAPDPGCSEEELAAVMAVMAKLLPEEKRATMKIRVIP</sequence>
<reference evidence="2 3" key="1">
    <citation type="submission" date="2019-03" db="EMBL/GenBank/DDBJ databases">
        <title>Genomic Encyclopedia of Type Strains, Phase IV (KMG-IV): sequencing the most valuable type-strain genomes for metagenomic binning, comparative biology and taxonomic classification.</title>
        <authorList>
            <person name="Goeker M."/>
        </authorList>
    </citation>
    <scope>NUCLEOTIDE SEQUENCE [LARGE SCALE GENOMIC DNA]</scope>
    <source>
        <strain evidence="2 3">LX-B</strain>
    </source>
</reference>
<feature type="transmembrane region" description="Helical" evidence="1">
    <location>
        <begin position="6"/>
        <end position="28"/>
    </location>
</feature>
<keyword evidence="3" id="KW-1185">Reference proteome</keyword>
<gene>
    <name evidence="2" type="ORF">EDC14_102550</name>
</gene>
<evidence type="ECO:0000313" key="3">
    <source>
        <dbReference type="Proteomes" id="UP000295008"/>
    </source>
</evidence>
<protein>
    <submittedName>
        <fullName evidence="2">Uncharacterized protein</fullName>
    </submittedName>
</protein>
<proteinExistence type="predicted"/>